<accession>A0A1G7G387</accession>
<evidence type="ECO:0000313" key="7">
    <source>
        <dbReference type="Proteomes" id="UP000198994"/>
    </source>
</evidence>
<name>A0A1G7G387_9RHOB</name>
<dbReference type="STRING" id="282683.SAMN04488105_10890"/>
<evidence type="ECO:0000256" key="1">
    <source>
        <dbReference type="ARBA" id="ARBA00009477"/>
    </source>
</evidence>
<feature type="coiled-coil region" evidence="2">
    <location>
        <begin position="112"/>
        <end position="158"/>
    </location>
</feature>
<comment type="similarity">
    <text evidence="1">Belongs to the membrane fusion protein (MFP) (TC 8.A.1) family.</text>
</comment>
<dbReference type="SUPFAM" id="SSF111369">
    <property type="entry name" value="HlyD-like secretion proteins"/>
    <property type="match status" value="1"/>
</dbReference>
<feature type="domain" description="YknX-like C-terminal permuted SH3-like" evidence="5">
    <location>
        <begin position="285"/>
        <end position="350"/>
    </location>
</feature>
<dbReference type="Gene3D" id="2.40.50.100">
    <property type="match status" value="1"/>
</dbReference>
<dbReference type="Pfam" id="PF25917">
    <property type="entry name" value="BSH_RND"/>
    <property type="match status" value="1"/>
</dbReference>
<dbReference type="InterPro" id="IPR058625">
    <property type="entry name" value="MdtA-like_BSH"/>
</dbReference>
<protein>
    <submittedName>
        <fullName evidence="6">Membrane fusion protein, multidrug efflux system</fullName>
    </submittedName>
</protein>
<proteinExistence type="inferred from homology"/>
<sequence>MRSLRILFGVVLLVAASFCGFVLTGDMLAATDPAAGNRQRGETALVVQTRPAELLCFAETVEAVGSTLARHAVTLHPSASGRVDEVLFSAGQRVQEGDLLVRLDDAGARAALASAEATVAEAETAFARLERLQTTGSVTEANLEAARATLLRANAERDLAETVLRDRSLVAPFDGVVGLSDLARGQLVDSSTEVTTLDDLSVIQVAFAVPERHYARLQRGQAVALTSPAFPDRSFTGTISAMATRVDQTTRSVGLRAEVPNEDGLLAAGMFMQATLTLDEHEAPAVPERALSVSGGTSYVHVVRDGVARRIAVTTGRLRDGMIEVEGLEPGAAVIVTNLQRLSDGDPVEIEPLRQVEAGQ</sequence>
<evidence type="ECO:0000256" key="2">
    <source>
        <dbReference type="SAM" id="Coils"/>
    </source>
</evidence>
<dbReference type="InterPro" id="IPR006143">
    <property type="entry name" value="RND_pump_MFP"/>
</dbReference>
<dbReference type="InterPro" id="IPR058792">
    <property type="entry name" value="Beta-barrel_RND_2"/>
</dbReference>
<keyword evidence="2" id="KW-0175">Coiled coil</keyword>
<dbReference type="GO" id="GO:0015562">
    <property type="term" value="F:efflux transmembrane transporter activity"/>
    <property type="evidence" value="ECO:0007669"/>
    <property type="project" value="TreeGrafter"/>
</dbReference>
<dbReference type="PANTHER" id="PTHR30469">
    <property type="entry name" value="MULTIDRUG RESISTANCE PROTEIN MDTA"/>
    <property type="match status" value="1"/>
</dbReference>
<evidence type="ECO:0000259" key="5">
    <source>
        <dbReference type="Pfam" id="PF25989"/>
    </source>
</evidence>
<evidence type="ECO:0000259" key="3">
    <source>
        <dbReference type="Pfam" id="PF25917"/>
    </source>
</evidence>
<keyword evidence="7" id="KW-1185">Reference proteome</keyword>
<dbReference type="InterPro" id="IPR058637">
    <property type="entry name" value="YknX-like_C"/>
</dbReference>
<organism evidence="6 7">
    <name type="scientific">Salipiger thiooxidans</name>
    <dbReference type="NCBI Taxonomy" id="282683"/>
    <lineage>
        <taxon>Bacteria</taxon>
        <taxon>Pseudomonadati</taxon>
        <taxon>Pseudomonadota</taxon>
        <taxon>Alphaproteobacteria</taxon>
        <taxon>Rhodobacterales</taxon>
        <taxon>Roseobacteraceae</taxon>
        <taxon>Salipiger</taxon>
    </lineage>
</organism>
<feature type="domain" description="Multidrug resistance protein MdtA-like barrel-sandwich hybrid" evidence="3">
    <location>
        <begin position="72"/>
        <end position="193"/>
    </location>
</feature>
<dbReference type="Gene3D" id="2.40.420.20">
    <property type="match status" value="1"/>
</dbReference>
<dbReference type="Pfam" id="PF25989">
    <property type="entry name" value="YknX_C"/>
    <property type="match status" value="1"/>
</dbReference>
<feature type="domain" description="CusB-like beta-barrel" evidence="4">
    <location>
        <begin position="205"/>
        <end position="277"/>
    </location>
</feature>
<dbReference type="FunFam" id="2.40.30.170:FF:000010">
    <property type="entry name" value="Efflux RND transporter periplasmic adaptor subunit"/>
    <property type="match status" value="1"/>
</dbReference>
<dbReference type="EMBL" id="FNAV01000008">
    <property type="protein sequence ID" value="SDE82588.1"/>
    <property type="molecule type" value="Genomic_DNA"/>
</dbReference>
<dbReference type="Proteomes" id="UP000198994">
    <property type="component" value="Unassembled WGS sequence"/>
</dbReference>
<dbReference type="NCBIfam" id="TIGR01730">
    <property type="entry name" value="RND_mfp"/>
    <property type="match status" value="1"/>
</dbReference>
<evidence type="ECO:0000313" key="6">
    <source>
        <dbReference type="EMBL" id="SDE82588.1"/>
    </source>
</evidence>
<dbReference type="Pfam" id="PF25954">
    <property type="entry name" value="Beta-barrel_RND_2"/>
    <property type="match status" value="1"/>
</dbReference>
<dbReference type="OrthoDB" id="9806939at2"/>
<dbReference type="GO" id="GO:1990281">
    <property type="term" value="C:efflux pump complex"/>
    <property type="evidence" value="ECO:0007669"/>
    <property type="project" value="TreeGrafter"/>
</dbReference>
<gene>
    <name evidence="6" type="ORF">SAMN04488105_10890</name>
</gene>
<dbReference type="PANTHER" id="PTHR30469:SF11">
    <property type="entry name" value="BLL4320 PROTEIN"/>
    <property type="match status" value="1"/>
</dbReference>
<reference evidence="7" key="1">
    <citation type="submission" date="2016-10" db="EMBL/GenBank/DDBJ databases">
        <authorList>
            <person name="Varghese N."/>
            <person name="Submissions S."/>
        </authorList>
    </citation>
    <scope>NUCLEOTIDE SEQUENCE [LARGE SCALE GENOMIC DNA]</scope>
    <source>
        <strain evidence="7">DSM 10146</strain>
    </source>
</reference>
<dbReference type="RefSeq" id="WP_089959907.1">
    <property type="nucleotide sequence ID" value="NZ_FNAV01000008.1"/>
</dbReference>
<dbReference type="AlphaFoldDB" id="A0A1G7G387"/>
<dbReference type="Gene3D" id="2.40.30.170">
    <property type="match status" value="1"/>
</dbReference>
<dbReference type="Gene3D" id="1.10.287.470">
    <property type="entry name" value="Helix hairpin bin"/>
    <property type="match status" value="1"/>
</dbReference>
<evidence type="ECO:0000259" key="4">
    <source>
        <dbReference type="Pfam" id="PF25954"/>
    </source>
</evidence>